<accession>A0A836G9X9</accession>
<protein>
    <submittedName>
        <fullName evidence="3">Uncharacterized protein</fullName>
    </submittedName>
</protein>
<feature type="region of interest" description="Disordered" evidence="2">
    <location>
        <begin position="254"/>
        <end position="339"/>
    </location>
</feature>
<dbReference type="SMR" id="A0A836G9X9"/>
<feature type="compositionally biased region" description="Low complexity" evidence="2">
    <location>
        <begin position="286"/>
        <end position="303"/>
    </location>
</feature>
<feature type="compositionally biased region" description="Polar residues" evidence="2">
    <location>
        <begin position="121"/>
        <end position="132"/>
    </location>
</feature>
<dbReference type="OrthoDB" id="1933455at2759"/>
<organism evidence="3 4">
    <name type="scientific">Leishmania martiniquensis</name>
    <dbReference type="NCBI Taxonomy" id="1580590"/>
    <lineage>
        <taxon>Eukaryota</taxon>
        <taxon>Discoba</taxon>
        <taxon>Euglenozoa</taxon>
        <taxon>Kinetoplastea</taxon>
        <taxon>Metakinetoplastina</taxon>
        <taxon>Trypanosomatida</taxon>
        <taxon>Trypanosomatidae</taxon>
        <taxon>Leishmaniinae</taxon>
        <taxon>Leishmania</taxon>
    </lineage>
</organism>
<gene>
    <name evidence="3" type="ORF">LSCM1_02196</name>
</gene>
<feature type="compositionally biased region" description="Polar residues" evidence="2">
    <location>
        <begin position="304"/>
        <end position="318"/>
    </location>
</feature>
<evidence type="ECO:0000313" key="4">
    <source>
        <dbReference type="Proteomes" id="UP000673552"/>
    </source>
</evidence>
<proteinExistence type="predicted"/>
<dbReference type="Proteomes" id="UP000673552">
    <property type="component" value="Chromosome 34"/>
</dbReference>
<feature type="region of interest" description="Disordered" evidence="2">
    <location>
        <begin position="96"/>
        <end position="136"/>
    </location>
</feature>
<dbReference type="AlphaFoldDB" id="A0A836G9X9"/>
<feature type="compositionally biased region" description="Polar residues" evidence="2">
    <location>
        <begin position="265"/>
        <end position="274"/>
    </location>
</feature>
<reference evidence="3 4" key="1">
    <citation type="submission" date="2021-03" db="EMBL/GenBank/DDBJ databases">
        <title>Leishmania (Mundinia) martiniquensis Genome sequencing and assembly.</title>
        <authorList>
            <person name="Almutairi H."/>
            <person name="Gatherer D."/>
        </authorList>
    </citation>
    <scope>NUCLEOTIDE SEQUENCE [LARGE SCALE GENOMIC DNA]</scope>
    <source>
        <strain evidence="3">LSCM1</strain>
    </source>
</reference>
<dbReference type="GeneID" id="92512294"/>
<dbReference type="EMBL" id="JAFEUZ010000034">
    <property type="protein sequence ID" value="KAG5468219.1"/>
    <property type="molecule type" value="Genomic_DNA"/>
</dbReference>
<name>A0A836G9X9_9TRYP</name>
<dbReference type="KEGG" id="lmat:92512294"/>
<dbReference type="RefSeq" id="XP_067175157.1">
    <property type="nucleotide sequence ID" value="XM_067319782.1"/>
</dbReference>
<feature type="region of interest" description="Disordered" evidence="2">
    <location>
        <begin position="384"/>
        <end position="410"/>
    </location>
</feature>
<keyword evidence="1" id="KW-0175">Coiled coil</keyword>
<evidence type="ECO:0000256" key="2">
    <source>
        <dbReference type="SAM" id="MobiDB-lite"/>
    </source>
</evidence>
<feature type="coiled-coil region" evidence="1">
    <location>
        <begin position="1"/>
        <end position="28"/>
    </location>
</feature>
<evidence type="ECO:0000256" key="1">
    <source>
        <dbReference type="SAM" id="Coils"/>
    </source>
</evidence>
<comment type="caution">
    <text evidence="3">The sequence shown here is derived from an EMBL/GenBank/DDBJ whole genome shotgun (WGS) entry which is preliminary data.</text>
</comment>
<evidence type="ECO:0000313" key="3">
    <source>
        <dbReference type="EMBL" id="KAG5468219.1"/>
    </source>
</evidence>
<sequence>MAAARQEMADLLREVQKLQKELQPVRTAVTALQKREADTPNAAAAGASLQKVAKRLESVQQKYKPYVTRLQELLLDEVPAYLQQTPLLAADAESLEHRPGGAPHNARNERPTAASSSSAAKSTGSDGMSILQQACPPSAPHLLQPENLRFATQQLRLRAEMVEYLIETNRIDIAEHVVSEYGLPLQWFPRLVLLHRERVFGVAADGTESSQQNLCNGATGGATAGGAAADLARVLPAPSVSPLVTLSTRPPIAAAPPKSPIQSPLSASPKSSATGLPAPSLPRSPAPQSTSAAAAGTSTPTGSYLNRNTASLGSSVHSPPTPSQSHRESGATSVLPPPVPADSVTAASAMPDLVARVVSTAMYLKDEYLDRMVLERTLEQHLGTAPSSDSANAAVVHGNSTSPPHSATPAERYKACVMSRIANIPRHHLHTQSGDDAFDNAIMNIIEDLLVYGLQKWAEVDAVTTTDAEEAAAETKKKAELQRTLTTDTLLTPQEMLLADKVWSEDVLFLKRPTRFYCVESGLSTDDGPASALAMPRARTSGEVASKCVAVNHDALDATVGIFIT</sequence>
<keyword evidence="4" id="KW-1185">Reference proteome</keyword>